<accession>A0AAC9HFX8</accession>
<sequence>MRVKEYVCTEKIEQPTALSQRCSLLMANNLNPYVDPKEVIYDFLIRTKDDPSALNICLNGRCKIFIESLRSGSMPFMESEPVYLTEYKGHYWVDEGKHRICCAKRLKIKEVEAYVYHSDDDGYLLLDPIGVPGTFTAKSTCTINNNSWHVSGDVFFLWYCVTEGLRKFDLDFIWFDAKNDTQGIERKITHGITYSTKVVKHKGTHIETKICIEPTHPKAKIWLVKIPSIKLLKKSTSSVLDGCTHVYRHGLWRRYHLYKLEKILGGPSLTENPLEIC</sequence>
<evidence type="ECO:0000313" key="2">
    <source>
        <dbReference type="EMBL" id="TYL08953.1"/>
    </source>
</evidence>
<gene>
    <name evidence="1" type="ORF">Maut_00617</name>
    <name evidence="2" type="ORF">MTAT_26170</name>
</gene>
<protein>
    <submittedName>
        <fullName evidence="1">Uncharacterized protein</fullName>
    </submittedName>
</protein>
<proteinExistence type="predicted"/>
<keyword evidence="4" id="KW-1185">Reference proteome</keyword>
<dbReference type="RefSeq" id="WP_148871583.1">
    <property type="nucleotide sequence ID" value="NZ_CP017019.1"/>
</dbReference>
<dbReference type="SUPFAM" id="SSF110849">
    <property type="entry name" value="ParB/Sulfiredoxin"/>
    <property type="match status" value="1"/>
</dbReference>
<dbReference type="EMBL" id="CP017019">
    <property type="protein sequence ID" value="AOQ23080.1"/>
    <property type="molecule type" value="Genomic_DNA"/>
</dbReference>
<evidence type="ECO:0000313" key="3">
    <source>
        <dbReference type="Proteomes" id="UP000094598"/>
    </source>
</evidence>
<dbReference type="EMBL" id="VCDX01000013">
    <property type="protein sequence ID" value="TYL08953.1"/>
    <property type="molecule type" value="Genomic_DNA"/>
</dbReference>
<evidence type="ECO:0000313" key="1">
    <source>
        <dbReference type="EMBL" id="AOQ23080.1"/>
    </source>
</evidence>
<dbReference type="Proteomes" id="UP000094598">
    <property type="component" value="Chromosome"/>
</dbReference>
<evidence type="ECO:0000313" key="4">
    <source>
        <dbReference type="Proteomes" id="UP000322283"/>
    </source>
</evidence>
<dbReference type="Proteomes" id="UP000322283">
    <property type="component" value="Unassembled WGS sequence"/>
</dbReference>
<reference evidence="1 3" key="1">
    <citation type="submission" date="2016-08" db="EMBL/GenBank/DDBJ databases">
        <title>Moorella thermoacetica DSM 103132.</title>
        <authorList>
            <person name="Jendresen C.B."/>
            <person name="Redl S.M."/>
            <person name="Jensen T.O."/>
            <person name="Nielsen A.T."/>
        </authorList>
    </citation>
    <scope>NUCLEOTIDE SEQUENCE [LARGE SCALE GENOMIC DNA]</scope>
    <source>
        <strain evidence="1 3">DSM 103132</strain>
    </source>
</reference>
<dbReference type="InterPro" id="IPR036086">
    <property type="entry name" value="ParB/Sulfiredoxin_sf"/>
</dbReference>
<organism evidence="1 3">
    <name type="scientific">Neomoorella thermoacetica</name>
    <name type="common">Clostridium thermoaceticum</name>
    <dbReference type="NCBI Taxonomy" id="1525"/>
    <lineage>
        <taxon>Bacteria</taxon>
        <taxon>Bacillati</taxon>
        <taxon>Bacillota</taxon>
        <taxon>Clostridia</taxon>
        <taxon>Neomoorellales</taxon>
        <taxon>Neomoorellaceae</taxon>
        <taxon>Neomoorella</taxon>
    </lineage>
</organism>
<name>A0AAC9HFX8_NEOTH</name>
<dbReference type="AlphaFoldDB" id="A0AAC9HFX8"/>
<reference evidence="2 4" key="2">
    <citation type="submission" date="2019-05" db="EMBL/GenBank/DDBJ databases">
        <title>Genome sequence of Moorella thermoacetica ATCC 33924.</title>
        <authorList>
            <person name="Poehlein A."/>
            <person name="Bengelsdorf F.R."/>
            <person name="Duerre P."/>
            <person name="Daniel R."/>
        </authorList>
    </citation>
    <scope>NUCLEOTIDE SEQUENCE [LARGE SCALE GENOMIC DNA]</scope>
    <source>
        <strain evidence="2 4">ATCC 33924</strain>
    </source>
</reference>